<proteinExistence type="predicted"/>
<accession>A0A9D5AR87</accession>
<dbReference type="EMBL" id="JAMSHJ010000004">
    <property type="protein sequence ID" value="KAI5421507.1"/>
    <property type="molecule type" value="Genomic_DNA"/>
</dbReference>
<dbReference type="EMBL" id="JAMSHJ010000004">
    <property type="protein sequence ID" value="KAI5421508.1"/>
    <property type="molecule type" value="Genomic_DNA"/>
</dbReference>
<feature type="domain" description="F-box associated beta-propeller type 3" evidence="1">
    <location>
        <begin position="188"/>
        <end position="412"/>
    </location>
</feature>
<dbReference type="SUPFAM" id="SSF81383">
    <property type="entry name" value="F-box domain"/>
    <property type="match status" value="1"/>
</dbReference>
<organism evidence="2 4">
    <name type="scientific">Pisum sativum</name>
    <name type="common">Garden pea</name>
    <name type="synonym">Lathyrus oleraceus</name>
    <dbReference type="NCBI Taxonomy" id="3888"/>
    <lineage>
        <taxon>Eukaryota</taxon>
        <taxon>Viridiplantae</taxon>
        <taxon>Streptophyta</taxon>
        <taxon>Embryophyta</taxon>
        <taxon>Tracheophyta</taxon>
        <taxon>Spermatophyta</taxon>
        <taxon>Magnoliopsida</taxon>
        <taxon>eudicotyledons</taxon>
        <taxon>Gunneridae</taxon>
        <taxon>Pentapetalae</taxon>
        <taxon>rosids</taxon>
        <taxon>fabids</taxon>
        <taxon>Fabales</taxon>
        <taxon>Fabaceae</taxon>
        <taxon>Papilionoideae</taxon>
        <taxon>50 kb inversion clade</taxon>
        <taxon>NPAAA clade</taxon>
        <taxon>Hologalegina</taxon>
        <taxon>IRL clade</taxon>
        <taxon>Fabeae</taxon>
        <taxon>Lathyrus</taxon>
    </lineage>
</organism>
<dbReference type="Pfam" id="PF08268">
    <property type="entry name" value="FBA_3"/>
    <property type="match status" value="1"/>
</dbReference>
<dbReference type="Proteomes" id="UP001058974">
    <property type="component" value="Chromosome 4"/>
</dbReference>
<dbReference type="SUPFAM" id="SSF50965">
    <property type="entry name" value="Galactose oxidase, central domain"/>
    <property type="match status" value="1"/>
</dbReference>
<dbReference type="AlphaFoldDB" id="A0A9D5AR87"/>
<evidence type="ECO:0000259" key="1">
    <source>
        <dbReference type="Pfam" id="PF08268"/>
    </source>
</evidence>
<gene>
    <name evidence="2" type="ORF">KIW84_045075</name>
    <name evidence="3" type="ORF">KIW84_045076</name>
</gene>
<dbReference type="Gramene" id="Psat04G0507500-T1">
    <property type="protein sequence ID" value="KAI5421507.1"/>
    <property type="gene ID" value="KIW84_045075"/>
</dbReference>
<name>A0A9D5AR87_PEA</name>
<protein>
    <recommendedName>
        <fullName evidence="1">F-box associated beta-propeller type 3 domain-containing protein</fullName>
    </recommendedName>
</protein>
<reference evidence="2 4" key="1">
    <citation type="journal article" date="2022" name="Nat. Genet.">
        <title>Improved pea reference genome and pan-genome highlight genomic features and evolutionary characteristics.</title>
        <authorList>
            <person name="Yang T."/>
            <person name="Liu R."/>
            <person name="Luo Y."/>
            <person name="Hu S."/>
            <person name="Wang D."/>
            <person name="Wang C."/>
            <person name="Pandey M.K."/>
            <person name="Ge S."/>
            <person name="Xu Q."/>
            <person name="Li N."/>
            <person name="Li G."/>
            <person name="Huang Y."/>
            <person name="Saxena R.K."/>
            <person name="Ji Y."/>
            <person name="Li M."/>
            <person name="Yan X."/>
            <person name="He Y."/>
            <person name="Liu Y."/>
            <person name="Wang X."/>
            <person name="Xiang C."/>
            <person name="Varshney R.K."/>
            <person name="Ding H."/>
            <person name="Gao S."/>
            <person name="Zong X."/>
        </authorList>
    </citation>
    <scope>NUCLEOTIDE SEQUENCE [LARGE SCALE GENOMIC DNA]</scope>
    <source>
        <strain evidence="2 4">cv. Zhongwan 6</strain>
    </source>
</reference>
<dbReference type="PANTHER" id="PTHR31111:SF136">
    <property type="entry name" value="F-BOX ASSOCIATED DOMAIN-CONTAINING PROTEIN"/>
    <property type="match status" value="1"/>
</dbReference>
<dbReference type="InterPro" id="IPR011043">
    <property type="entry name" value="Gal_Oxase/kelch_b-propeller"/>
</dbReference>
<dbReference type="Gramene" id="Psat04G0507600-T1">
    <property type="protein sequence ID" value="KAI5421508.1"/>
    <property type="gene ID" value="KIW84_045076"/>
</dbReference>
<sequence length="474" mass="55067">MVVVFGGSGGTEYGSPVVAVDFKKGEEACDGGLEESVTEMITAETRTFEGMSNLHAPYAAVFKFLLILSIHIMATITYKKKVNTSHIPYELALSILSKLPLKPLKRFTCVQKSWSLLFQNPNFTDMFHANFFVFKPNEEYENTSLLLKIIIEVDDVLSKLSGDRFEDMVIIDWPPPFEEDHNYVEVLGSSSINGVLCLYQDHGNESPTVLWNPATTEFKVLPPSFQTYENFEFNSPPSAFGYDCVRDDYKVLRNVDYPNDSFSDRSWLSLPEKDSSFWELLMDDDDMCWWNVEYVDICDPLWEIYSLKNNSWRKLNDIDMSLPWRCHSLVNSNYQLCHFLEFEDKMFSFDFSNEKFIPTVLPSESDFKYQGRYQHLLILNESVAFLCYDGENDYHMWILGKLDVKESWTKFLIIRHPDDIGYPIGAWKNEIFFTAGHKIARYNLTTQKFEEIEAYVWKVMIYKEVLGSVEGLND</sequence>
<evidence type="ECO:0000313" key="4">
    <source>
        <dbReference type="Proteomes" id="UP001058974"/>
    </source>
</evidence>
<comment type="caution">
    <text evidence="2">The sequence shown here is derived from an EMBL/GenBank/DDBJ whole genome shotgun (WGS) entry which is preliminary data.</text>
</comment>
<dbReference type="InterPro" id="IPR013187">
    <property type="entry name" value="F-box-assoc_dom_typ3"/>
</dbReference>
<evidence type="ECO:0000313" key="2">
    <source>
        <dbReference type="EMBL" id="KAI5421507.1"/>
    </source>
</evidence>
<dbReference type="PANTHER" id="PTHR31111">
    <property type="entry name" value="BNAA05G37150D PROTEIN-RELATED"/>
    <property type="match status" value="1"/>
</dbReference>
<dbReference type="InterPro" id="IPR036047">
    <property type="entry name" value="F-box-like_dom_sf"/>
</dbReference>
<evidence type="ECO:0000313" key="3">
    <source>
        <dbReference type="EMBL" id="KAI5421508.1"/>
    </source>
</evidence>
<keyword evidence="4" id="KW-1185">Reference proteome</keyword>